<dbReference type="PRINTS" id="PR00195">
    <property type="entry name" value="DYNAMIN"/>
</dbReference>
<dbReference type="Proteomes" id="UP000215914">
    <property type="component" value="Unassembled WGS sequence"/>
</dbReference>
<dbReference type="InterPro" id="IPR001401">
    <property type="entry name" value="Dynamin_GTPase"/>
</dbReference>
<dbReference type="Gramene" id="mRNA:HanXRQr2_Chr16g0763321">
    <property type="protein sequence ID" value="mRNA:HanXRQr2_Chr16g0763321"/>
    <property type="gene ID" value="HanXRQr2_Chr16g0763321"/>
</dbReference>
<dbReference type="Gene3D" id="3.40.50.300">
    <property type="entry name" value="P-loop containing nucleotide triphosphate hydrolases"/>
    <property type="match status" value="1"/>
</dbReference>
<dbReference type="Pfam" id="PF00350">
    <property type="entry name" value="Dynamin_N"/>
    <property type="match status" value="1"/>
</dbReference>
<proteinExistence type="predicted"/>
<reference evidence="3" key="1">
    <citation type="journal article" date="2017" name="Nature">
        <title>The sunflower genome provides insights into oil metabolism, flowering and Asterid evolution.</title>
        <authorList>
            <person name="Badouin H."/>
            <person name="Gouzy J."/>
            <person name="Grassa C.J."/>
            <person name="Murat F."/>
            <person name="Staton S.E."/>
            <person name="Cottret L."/>
            <person name="Lelandais-Briere C."/>
            <person name="Owens G.L."/>
            <person name="Carrere S."/>
            <person name="Mayjonade B."/>
            <person name="Legrand L."/>
            <person name="Gill N."/>
            <person name="Kane N.C."/>
            <person name="Bowers J.E."/>
            <person name="Hubner S."/>
            <person name="Bellec A."/>
            <person name="Berard A."/>
            <person name="Berges H."/>
            <person name="Blanchet N."/>
            <person name="Boniface M.C."/>
            <person name="Brunel D."/>
            <person name="Catrice O."/>
            <person name="Chaidir N."/>
            <person name="Claudel C."/>
            <person name="Donnadieu C."/>
            <person name="Faraut T."/>
            <person name="Fievet G."/>
            <person name="Helmstetter N."/>
            <person name="King M."/>
            <person name="Knapp S.J."/>
            <person name="Lai Z."/>
            <person name="Le Paslier M.C."/>
            <person name="Lippi Y."/>
            <person name="Lorenzon L."/>
            <person name="Mandel J.R."/>
            <person name="Marage G."/>
            <person name="Marchand G."/>
            <person name="Marquand E."/>
            <person name="Bret-Mestries E."/>
            <person name="Morien E."/>
            <person name="Nambeesan S."/>
            <person name="Nguyen T."/>
            <person name="Pegot-Espagnet P."/>
            <person name="Pouilly N."/>
            <person name="Raftis F."/>
            <person name="Sallet E."/>
            <person name="Schiex T."/>
            <person name="Thomas J."/>
            <person name="Vandecasteele C."/>
            <person name="Vares D."/>
            <person name="Vear F."/>
            <person name="Vautrin S."/>
            <person name="Crespi M."/>
            <person name="Mangin B."/>
            <person name="Burke J.M."/>
            <person name="Salse J."/>
            <person name="Munos S."/>
            <person name="Vincourt P."/>
            <person name="Rieseberg L.H."/>
            <person name="Langlade N.B."/>
        </authorList>
    </citation>
    <scope>NUCLEOTIDE SEQUENCE</scope>
    <source>
        <tissue evidence="3">Leaves</tissue>
    </source>
</reference>
<dbReference type="InterPro" id="IPR030381">
    <property type="entry name" value="G_DYNAMIN_dom"/>
</dbReference>
<comment type="caution">
    <text evidence="3">The sequence shown here is derived from an EMBL/GenBank/DDBJ whole genome shotgun (WGS) entry which is preliminary data.</text>
</comment>
<dbReference type="PANTHER" id="PTHR11566">
    <property type="entry name" value="DYNAMIN"/>
    <property type="match status" value="1"/>
</dbReference>
<feature type="signal peptide" evidence="1">
    <location>
        <begin position="1"/>
        <end position="18"/>
    </location>
</feature>
<reference evidence="3" key="2">
    <citation type="submission" date="2020-06" db="EMBL/GenBank/DDBJ databases">
        <title>Helianthus annuus Genome sequencing and assembly Release 2.</title>
        <authorList>
            <person name="Gouzy J."/>
            <person name="Langlade N."/>
            <person name="Munos S."/>
        </authorList>
    </citation>
    <scope>NUCLEOTIDE SEQUENCE</scope>
    <source>
        <tissue evidence="3">Leaves</tissue>
    </source>
</reference>
<dbReference type="PROSITE" id="PS51718">
    <property type="entry name" value="G_DYNAMIN_2"/>
    <property type="match status" value="1"/>
</dbReference>
<dbReference type="AlphaFoldDB" id="A0A9K3H1K3"/>
<dbReference type="GO" id="GO:0005737">
    <property type="term" value="C:cytoplasm"/>
    <property type="evidence" value="ECO:0007669"/>
    <property type="project" value="UniProtKB-ARBA"/>
</dbReference>
<dbReference type="SMART" id="SM00053">
    <property type="entry name" value="DYNc"/>
    <property type="match status" value="1"/>
</dbReference>
<keyword evidence="1" id="KW-0732">Signal</keyword>
<accession>A0A9K3H1K3</accession>
<dbReference type="PANTHER" id="PTHR11566:SF151">
    <property type="entry name" value="PHRAGMOPLASTIN DRP1E"/>
    <property type="match status" value="1"/>
</dbReference>
<feature type="chain" id="PRO_5039897759" evidence="1">
    <location>
        <begin position="19"/>
        <end position="135"/>
    </location>
</feature>
<dbReference type="GO" id="GO:0005525">
    <property type="term" value="F:GTP binding"/>
    <property type="evidence" value="ECO:0007669"/>
    <property type="project" value="InterPro"/>
</dbReference>
<dbReference type="SUPFAM" id="SSF52540">
    <property type="entry name" value="P-loop containing nucleoside triphosphate hydrolases"/>
    <property type="match status" value="1"/>
</dbReference>
<gene>
    <name evidence="3" type="ORF">HanXRQr2_Chr16g0763321</name>
</gene>
<organism evidence="3 4">
    <name type="scientific">Helianthus annuus</name>
    <name type="common">Common sunflower</name>
    <dbReference type="NCBI Taxonomy" id="4232"/>
    <lineage>
        <taxon>Eukaryota</taxon>
        <taxon>Viridiplantae</taxon>
        <taxon>Streptophyta</taxon>
        <taxon>Embryophyta</taxon>
        <taxon>Tracheophyta</taxon>
        <taxon>Spermatophyta</taxon>
        <taxon>Magnoliopsida</taxon>
        <taxon>eudicotyledons</taxon>
        <taxon>Gunneridae</taxon>
        <taxon>Pentapetalae</taxon>
        <taxon>asterids</taxon>
        <taxon>campanulids</taxon>
        <taxon>Asterales</taxon>
        <taxon>Asteraceae</taxon>
        <taxon>Asteroideae</taxon>
        <taxon>Heliantheae alliance</taxon>
        <taxon>Heliantheae</taxon>
        <taxon>Helianthus</taxon>
    </lineage>
</organism>
<dbReference type="EMBL" id="MNCJ02000331">
    <property type="protein sequence ID" value="KAF5761289.1"/>
    <property type="molecule type" value="Genomic_DNA"/>
</dbReference>
<dbReference type="InterPro" id="IPR022812">
    <property type="entry name" value="Dynamin"/>
</dbReference>
<name>A0A9K3H1K3_HELAN</name>
<evidence type="ECO:0000313" key="3">
    <source>
        <dbReference type="EMBL" id="KAF5761289.1"/>
    </source>
</evidence>
<protein>
    <submittedName>
        <fullName evidence="3">Dynamin superfamily, P-loop containing nucleoside triphosphate hydrolase</fullName>
    </submittedName>
</protein>
<evidence type="ECO:0000313" key="4">
    <source>
        <dbReference type="Proteomes" id="UP000215914"/>
    </source>
</evidence>
<sequence length="135" mass="15497">MLKLIIFLYSVYFWKSSGKSSVLESIVGRDFLPRGSGNVTRRPLVLQLHKTEGMQEEYAEFGHMPHRRFTDFSLLRKEIQDETVRITETSKQISPIPIHLSIYSPNVVNFTLIDLPGLTKVAVDTFLHLSPYNSD</sequence>
<dbReference type="GO" id="GO:0003924">
    <property type="term" value="F:GTPase activity"/>
    <property type="evidence" value="ECO:0007669"/>
    <property type="project" value="InterPro"/>
</dbReference>
<feature type="domain" description="Dynamin-type G" evidence="2">
    <location>
        <begin position="3"/>
        <end position="135"/>
    </location>
</feature>
<evidence type="ECO:0000259" key="2">
    <source>
        <dbReference type="PROSITE" id="PS51718"/>
    </source>
</evidence>
<keyword evidence="3" id="KW-0378">Hydrolase</keyword>
<evidence type="ECO:0000256" key="1">
    <source>
        <dbReference type="SAM" id="SignalP"/>
    </source>
</evidence>
<keyword evidence="4" id="KW-1185">Reference proteome</keyword>
<dbReference type="InterPro" id="IPR027417">
    <property type="entry name" value="P-loop_NTPase"/>
</dbReference>
<dbReference type="InterPro" id="IPR045063">
    <property type="entry name" value="Dynamin_N"/>
</dbReference>